<dbReference type="PANTHER" id="PTHR16465">
    <property type="entry name" value="NUCLEASE-RELATED"/>
    <property type="match status" value="1"/>
</dbReference>
<accession>A0A6J2Y9N3</accession>
<dbReference type="SUPFAM" id="SSF57667">
    <property type="entry name" value="beta-beta-alpha zinc fingers"/>
    <property type="match status" value="1"/>
</dbReference>
<dbReference type="GO" id="GO:0005689">
    <property type="term" value="C:U12-type spliceosomal complex"/>
    <property type="evidence" value="ECO:0007669"/>
    <property type="project" value="TreeGrafter"/>
</dbReference>
<dbReference type="PROSITE" id="PS50103">
    <property type="entry name" value="ZF_C3H1"/>
    <property type="match status" value="1"/>
</dbReference>
<evidence type="ECO:0000256" key="3">
    <source>
        <dbReference type="ARBA" id="ARBA00022833"/>
    </source>
</evidence>
<evidence type="ECO:0000256" key="4">
    <source>
        <dbReference type="PROSITE-ProRule" id="PRU00723"/>
    </source>
</evidence>
<dbReference type="InterPro" id="IPR036236">
    <property type="entry name" value="Znf_C2H2_sf"/>
</dbReference>
<dbReference type="GO" id="GO:0003676">
    <property type="term" value="F:nucleic acid binding"/>
    <property type="evidence" value="ECO:0007669"/>
    <property type="project" value="InterPro"/>
</dbReference>
<evidence type="ECO:0000256" key="2">
    <source>
        <dbReference type="ARBA" id="ARBA00022771"/>
    </source>
</evidence>
<dbReference type="InterPro" id="IPR003604">
    <property type="entry name" value="Matrin/U1-like-C_Znf_C2H2"/>
</dbReference>
<keyword evidence="3 4" id="KW-0862">Zinc</keyword>
<dbReference type="InterPro" id="IPR013085">
    <property type="entry name" value="U1-CZ_Znf_C2H2"/>
</dbReference>
<dbReference type="SMART" id="SM00451">
    <property type="entry name" value="ZnF_U1"/>
    <property type="match status" value="1"/>
</dbReference>
<keyword evidence="2 4" id="KW-0863">Zinc-finger</keyword>
<dbReference type="PANTHER" id="PTHR16465:SF0">
    <property type="entry name" value="ZINC FINGER MATRIN-TYPE PROTEIN 5"/>
    <property type="match status" value="1"/>
</dbReference>
<evidence type="ECO:0000313" key="6">
    <source>
        <dbReference type="Proteomes" id="UP000504635"/>
    </source>
</evidence>
<keyword evidence="6" id="KW-1185">Reference proteome</keyword>
<name>A0A6J2Y9N3_SITOR</name>
<dbReference type="Proteomes" id="UP000504635">
    <property type="component" value="Unplaced"/>
</dbReference>
<dbReference type="AlphaFoldDB" id="A0A6J2Y9N3"/>
<sequence length="166" mass="20227">MGRRYYCEYCDKTFIDVLEARKKHLQSAHHIKMKNLHYELCKEPAVILREELLKTPCRRYFQHGSCQFESSCKYTHYSPEQLCELRQQVEQMEILKQKKEEAQLKIPSLESWLENYERTLNKEDGTTIHTPWVYPEMLEHRHDLPPSLIKFRPEHFHDDEFEEWGK</sequence>
<dbReference type="Gene3D" id="3.30.160.60">
    <property type="entry name" value="Classic Zinc Finger"/>
    <property type="match status" value="1"/>
</dbReference>
<organism evidence="6 7">
    <name type="scientific">Sitophilus oryzae</name>
    <name type="common">Rice weevil</name>
    <name type="synonym">Curculio oryzae</name>
    <dbReference type="NCBI Taxonomy" id="7048"/>
    <lineage>
        <taxon>Eukaryota</taxon>
        <taxon>Metazoa</taxon>
        <taxon>Ecdysozoa</taxon>
        <taxon>Arthropoda</taxon>
        <taxon>Hexapoda</taxon>
        <taxon>Insecta</taxon>
        <taxon>Pterygota</taxon>
        <taxon>Neoptera</taxon>
        <taxon>Endopterygota</taxon>
        <taxon>Coleoptera</taxon>
        <taxon>Polyphaga</taxon>
        <taxon>Cucujiformia</taxon>
        <taxon>Curculionidae</taxon>
        <taxon>Dryophthorinae</taxon>
        <taxon>Sitophilus</taxon>
    </lineage>
</organism>
<dbReference type="RefSeq" id="XP_030759909.1">
    <property type="nucleotide sequence ID" value="XM_030904049.1"/>
</dbReference>
<dbReference type="InterPro" id="IPR036855">
    <property type="entry name" value="Znf_CCCH_sf"/>
</dbReference>
<feature type="zinc finger region" description="C3H1-type" evidence="4">
    <location>
        <begin position="51"/>
        <end position="79"/>
    </location>
</feature>
<reference evidence="7" key="1">
    <citation type="submission" date="2025-08" db="UniProtKB">
        <authorList>
            <consortium name="RefSeq"/>
        </authorList>
    </citation>
    <scope>IDENTIFICATION</scope>
    <source>
        <tissue evidence="7">Gonads</tissue>
    </source>
</reference>
<dbReference type="GO" id="GO:0008270">
    <property type="term" value="F:zinc ion binding"/>
    <property type="evidence" value="ECO:0007669"/>
    <property type="project" value="UniProtKB-KW"/>
</dbReference>
<dbReference type="FunCoup" id="A0A6J2Y9N3">
    <property type="interactions" value="284"/>
</dbReference>
<proteinExistence type="predicted"/>
<dbReference type="SUPFAM" id="SSF90229">
    <property type="entry name" value="CCCH zinc finger"/>
    <property type="match status" value="1"/>
</dbReference>
<dbReference type="KEGG" id="soy:115885219"/>
<protein>
    <submittedName>
        <fullName evidence="7">Zinc finger matrin-type protein 5</fullName>
    </submittedName>
</protein>
<dbReference type="Pfam" id="PF06220">
    <property type="entry name" value="zf-U1"/>
    <property type="match status" value="1"/>
</dbReference>
<dbReference type="Pfam" id="PF00642">
    <property type="entry name" value="zf-CCCH"/>
    <property type="match status" value="1"/>
</dbReference>
<dbReference type="InParanoid" id="A0A6J2Y9N3"/>
<dbReference type="OrthoDB" id="2417221at2759"/>
<gene>
    <name evidence="7" type="primary">LOC115885219</name>
</gene>
<evidence type="ECO:0000259" key="5">
    <source>
        <dbReference type="PROSITE" id="PS50103"/>
    </source>
</evidence>
<dbReference type="GeneID" id="115885219"/>
<feature type="domain" description="C3H1-type" evidence="5">
    <location>
        <begin position="51"/>
        <end position="79"/>
    </location>
</feature>
<evidence type="ECO:0000256" key="1">
    <source>
        <dbReference type="ARBA" id="ARBA00022723"/>
    </source>
</evidence>
<keyword evidence="1 4" id="KW-0479">Metal-binding</keyword>
<evidence type="ECO:0000313" key="7">
    <source>
        <dbReference type="RefSeq" id="XP_030759909.1"/>
    </source>
</evidence>
<dbReference type="InterPro" id="IPR000571">
    <property type="entry name" value="Znf_CCCH"/>
</dbReference>